<dbReference type="GO" id="GO:0004360">
    <property type="term" value="F:glutamine-fructose-6-phosphate transaminase (isomerizing) activity"/>
    <property type="evidence" value="ECO:0007669"/>
    <property type="project" value="TreeGrafter"/>
</dbReference>
<dbReference type="InterPro" id="IPR035488">
    <property type="entry name" value="FrlB_SIS"/>
</dbReference>
<keyword evidence="2" id="KW-0413">Isomerase</keyword>
<proteinExistence type="predicted"/>
<dbReference type="GO" id="GO:0097367">
    <property type="term" value="F:carbohydrate derivative binding"/>
    <property type="evidence" value="ECO:0007669"/>
    <property type="project" value="InterPro"/>
</dbReference>
<dbReference type="PROSITE" id="PS51464">
    <property type="entry name" value="SIS"/>
    <property type="match status" value="1"/>
</dbReference>
<dbReference type="Pfam" id="PF01380">
    <property type="entry name" value="SIS"/>
    <property type="match status" value="1"/>
</dbReference>
<dbReference type="AlphaFoldDB" id="A0A089Z8N8"/>
<dbReference type="RefSeq" id="WP_043505829.1">
    <property type="nucleotide sequence ID" value="NZ_CP009438.1"/>
</dbReference>
<dbReference type="Gene3D" id="3.40.50.10490">
    <property type="entry name" value="Glucose-6-phosphate isomerase like protein, domain 1"/>
    <property type="match status" value="2"/>
</dbReference>
<dbReference type="EMBL" id="CP009438">
    <property type="protein sequence ID" value="AIS02151.1"/>
    <property type="molecule type" value="Genomic_DNA"/>
</dbReference>
<dbReference type="InterPro" id="IPR024713">
    <property type="entry name" value="Fructosamine_deglycase_FrlB"/>
</dbReference>
<protein>
    <submittedName>
        <fullName evidence="2">Sugar isomerase (SIS)</fullName>
    </submittedName>
</protein>
<dbReference type="GO" id="GO:0006047">
    <property type="term" value="P:UDP-N-acetylglucosamine metabolic process"/>
    <property type="evidence" value="ECO:0007669"/>
    <property type="project" value="TreeGrafter"/>
</dbReference>
<dbReference type="CDD" id="cd05710">
    <property type="entry name" value="SIS_1"/>
    <property type="match status" value="1"/>
</dbReference>
<evidence type="ECO:0000259" key="1">
    <source>
        <dbReference type="PROSITE" id="PS51464"/>
    </source>
</evidence>
<dbReference type="STRING" id="1907.SGLAU_31085"/>
<dbReference type="PANTHER" id="PTHR10937">
    <property type="entry name" value="GLUCOSAMINE--FRUCTOSE-6-PHOSPHATE AMINOTRANSFERASE, ISOMERIZING"/>
    <property type="match status" value="1"/>
</dbReference>
<keyword evidence="3" id="KW-1185">Reference proteome</keyword>
<dbReference type="eggNOG" id="COG2222">
    <property type="taxonomic scope" value="Bacteria"/>
</dbReference>
<name>A0A089Z8N8_STRGA</name>
<accession>A0A089Z8N8</accession>
<organism evidence="2 3">
    <name type="scientific">Streptomyces glaucescens</name>
    <dbReference type="NCBI Taxonomy" id="1907"/>
    <lineage>
        <taxon>Bacteria</taxon>
        <taxon>Bacillati</taxon>
        <taxon>Actinomycetota</taxon>
        <taxon>Actinomycetes</taxon>
        <taxon>Kitasatosporales</taxon>
        <taxon>Streptomycetaceae</taxon>
        <taxon>Streptomyces</taxon>
    </lineage>
</organism>
<dbReference type="GO" id="GO:0016853">
    <property type="term" value="F:isomerase activity"/>
    <property type="evidence" value="ECO:0007669"/>
    <property type="project" value="UniProtKB-KW"/>
</dbReference>
<dbReference type="OrthoDB" id="9782098at2"/>
<dbReference type="KEGG" id="sgu:SGLAU_31085"/>
<evidence type="ECO:0000313" key="3">
    <source>
        <dbReference type="Proteomes" id="UP000029482"/>
    </source>
</evidence>
<dbReference type="GO" id="GO:0006487">
    <property type="term" value="P:protein N-linked glycosylation"/>
    <property type="evidence" value="ECO:0007669"/>
    <property type="project" value="TreeGrafter"/>
</dbReference>
<sequence>MLGFDEPEFLSQLASTVALRPRIEELADRLTDDGFDNLFLVGAGGTYAQMWPYERLARRTSTLPVHAVIAAELVTGGEATLGERSVAVFTSVSGTTEDSLRAIEYCKAKGVRTVGFTGYAESPVALSVDVALVSEPKAWPFDPQMLLFMGRLLARRGEFDGYEKLAGELAGLPGILLDVARQAEPTAAAFAEAHKDTDYHFLVGGGNLWGFTYLYSMCILEEMQWLRTTRVHSAEFFHGSLELLEEDTSVIVFQGEDETRALTDRVEAFAKRISRDVTVFDTRDHPLPGISPEFRGLLAPLVLDTVMGRVSKHLERVRGHSLDLRRYYRVMDY</sequence>
<dbReference type="InterPro" id="IPR001347">
    <property type="entry name" value="SIS_dom"/>
</dbReference>
<dbReference type="InterPro" id="IPR046348">
    <property type="entry name" value="SIS_dom_sf"/>
</dbReference>
<evidence type="ECO:0000313" key="2">
    <source>
        <dbReference type="EMBL" id="AIS02151.1"/>
    </source>
</evidence>
<feature type="domain" description="SIS" evidence="1">
    <location>
        <begin position="26"/>
        <end position="164"/>
    </location>
</feature>
<dbReference type="PANTHER" id="PTHR10937:SF14">
    <property type="entry name" value="FRUCTOSELYSINE 6-PHOSPHATE DEGLYCASE"/>
    <property type="match status" value="1"/>
</dbReference>
<dbReference type="Proteomes" id="UP000029482">
    <property type="component" value="Chromosome"/>
</dbReference>
<gene>
    <name evidence="2" type="ORF">SGLAU_31085</name>
</gene>
<dbReference type="HOGENOM" id="CLU_012520_3_0_11"/>
<dbReference type="GO" id="GO:0006002">
    <property type="term" value="P:fructose 6-phosphate metabolic process"/>
    <property type="evidence" value="ECO:0007669"/>
    <property type="project" value="TreeGrafter"/>
</dbReference>
<reference evidence="3" key="1">
    <citation type="journal article" date="2015" name="J. Biotechnol.">
        <title>Complete genome sequence of the actinobacterium Streptomyces glaucescens GLA.O (DSM 40922) consisting of a linear chromosome and one linear plasmid.</title>
        <authorList>
            <person name="Ortseifen V."/>
            <person name="Winkler A."/>
            <person name="Albersmeier A."/>
            <person name="Wendler S."/>
            <person name="Puhler A."/>
            <person name="Kalinowski J."/>
            <person name="Ruckert C."/>
        </authorList>
    </citation>
    <scope>NUCLEOTIDE SEQUENCE [LARGE SCALE GENOMIC DNA]</scope>
    <source>
        <strain evidence="3">DSM 40922 / GLA O</strain>
    </source>
</reference>
<dbReference type="SUPFAM" id="SSF53697">
    <property type="entry name" value="SIS domain"/>
    <property type="match status" value="1"/>
</dbReference>
<dbReference type="PIRSF" id="PIRSF009290">
    <property type="entry name" value="FrlB"/>
    <property type="match status" value="1"/>
</dbReference>